<dbReference type="PANTHER" id="PTHR31793:SF27">
    <property type="entry name" value="NOVEL THIOESTERASE SUPERFAMILY DOMAIN AND SAPOSIN A-TYPE DOMAIN CONTAINING PROTEIN (0610012H03RIK)"/>
    <property type="match status" value="1"/>
</dbReference>
<dbReference type="SUPFAM" id="SSF54637">
    <property type="entry name" value="Thioesterase/thiol ester dehydrase-isomerase"/>
    <property type="match status" value="1"/>
</dbReference>
<proteinExistence type="inferred from homology"/>
<dbReference type="CDD" id="cd00586">
    <property type="entry name" value="4HBT"/>
    <property type="match status" value="1"/>
</dbReference>
<keyword evidence="4" id="KW-1185">Reference proteome</keyword>
<keyword evidence="2" id="KW-0378">Hydrolase</keyword>
<comment type="similarity">
    <text evidence="1">Belongs to the 4-hydroxybenzoyl-CoA thioesterase family.</text>
</comment>
<dbReference type="EMBL" id="ATHJ01000027">
    <property type="protein sequence ID" value="EPR44439.1"/>
    <property type="molecule type" value="Genomic_DNA"/>
</dbReference>
<dbReference type="InterPro" id="IPR029069">
    <property type="entry name" value="HotDog_dom_sf"/>
</dbReference>
<evidence type="ECO:0000256" key="1">
    <source>
        <dbReference type="ARBA" id="ARBA00005953"/>
    </source>
</evidence>
<dbReference type="RefSeq" id="WP_020875457.1">
    <property type="nucleotide sequence ID" value="NZ_ATHJ01000027.1"/>
</dbReference>
<organism evidence="3 4">
    <name type="scientific">Desulfococcus multivorans DSM 2059</name>
    <dbReference type="NCBI Taxonomy" id="1121405"/>
    <lineage>
        <taxon>Bacteria</taxon>
        <taxon>Pseudomonadati</taxon>
        <taxon>Thermodesulfobacteriota</taxon>
        <taxon>Desulfobacteria</taxon>
        <taxon>Desulfobacterales</taxon>
        <taxon>Desulfococcaceae</taxon>
        <taxon>Desulfococcus</taxon>
    </lineage>
</organism>
<evidence type="ECO:0000313" key="3">
    <source>
        <dbReference type="EMBL" id="EPR44439.1"/>
    </source>
</evidence>
<evidence type="ECO:0000313" key="4">
    <source>
        <dbReference type="Proteomes" id="UP000014977"/>
    </source>
</evidence>
<protein>
    <submittedName>
        <fullName evidence="3">Thioesterase superfamily protein</fullName>
    </submittedName>
</protein>
<evidence type="ECO:0000256" key="2">
    <source>
        <dbReference type="ARBA" id="ARBA00022801"/>
    </source>
</evidence>
<sequence length="147" mass="16961">MEHPEESTAQEFTVDIDVRFRDLDAMGHVNNAVYFTYFEEGRKYFFYHLMQSQSAADFPFILARAECDYRRPIQLADPLSLRMHVSEMGGKSFILTYRLVHREDPSIVFATGKTVQVSYDYANQRTMTTSPEIRAKLAPYTAADAAR</sequence>
<dbReference type="AlphaFoldDB" id="S7VCK3"/>
<dbReference type="eggNOG" id="COG0824">
    <property type="taxonomic scope" value="Bacteria"/>
</dbReference>
<dbReference type="InterPro" id="IPR050563">
    <property type="entry name" value="4-hydroxybenzoyl-CoA_TE"/>
</dbReference>
<dbReference type="OrthoDB" id="9801517at2"/>
<accession>S7VCK3</accession>
<gene>
    <name evidence="3" type="ORF">dsmv_3809</name>
</gene>
<reference evidence="3 4" key="1">
    <citation type="journal article" date="2013" name="Genome Announc.">
        <title>Draft genome sequences for three mercury-methylating, sulfate-reducing bacteria.</title>
        <authorList>
            <person name="Brown S.D."/>
            <person name="Hurt R.A.Jr."/>
            <person name="Gilmour C.C."/>
            <person name="Elias D.A."/>
        </authorList>
    </citation>
    <scope>NUCLEOTIDE SEQUENCE [LARGE SCALE GENOMIC DNA]</scope>
    <source>
        <strain evidence="3 4">DSM 2059</strain>
    </source>
</reference>
<dbReference type="Proteomes" id="UP000014977">
    <property type="component" value="Unassembled WGS sequence"/>
</dbReference>
<dbReference type="STRING" id="897.B2D07_09870"/>
<name>S7VCK3_DESML</name>
<comment type="caution">
    <text evidence="3">The sequence shown here is derived from an EMBL/GenBank/DDBJ whole genome shotgun (WGS) entry which is preliminary data.</text>
</comment>
<dbReference type="Pfam" id="PF13279">
    <property type="entry name" value="4HBT_2"/>
    <property type="match status" value="1"/>
</dbReference>
<dbReference type="Gene3D" id="3.10.129.10">
    <property type="entry name" value="Hotdog Thioesterase"/>
    <property type="match status" value="1"/>
</dbReference>
<dbReference type="GO" id="GO:0047617">
    <property type="term" value="F:fatty acyl-CoA hydrolase activity"/>
    <property type="evidence" value="ECO:0007669"/>
    <property type="project" value="TreeGrafter"/>
</dbReference>
<dbReference type="PANTHER" id="PTHR31793">
    <property type="entry name" value="4-HYDROXYBENZOYL-COA THIOESTERASE FAMILY MEMBER"/>
    <property type="match status" value="1"/>
</dbReference>